<evidence type="ECO:0000256" key="4">
    <source>
        <dbReference type="ARBA" id="ARBA00022984"/>
    </source>
</evidence>
<feature type="binding site" evidence="7">
    <location>
        <begin position="92"/>
        <end position="93"/>
    </location>
    <ligand>
        <name>substrate</name>
    </ligand>
</feature>
<dbReference type="EC" id="5.1.1.3" evidence="2 7"/>
<dbReference type="InterPro" id="IPR015942">
    <property type="entry name" value="Asp/Glu/hydantoin_racemase"/>
</dbReference>
<comment type="function">
    <text evidence="7">Provides the (R)-glutamate required for cell wall biosynthesis.</text>
</comment>
<keyword evidence="4 7" id="KW-0573">Peptidoglycan synthesis</keyword>
<comment type="catalytic activity">
    <reaction evidence="1 7">
        <text>L-glutamate = D-glutamate</text>
        <dbReference type="Rhea" id="RHEA:12813"/>
        <dbReference type="ChEBI" id="CHEBI:29985"/>
        <dbReference type="ChEBI" id="CHEBI:29986"/>
        <dbReference type="EC" id="5.1.1.3"/>
    </reaction>
</comment>
<keyword evidence="9" id="KW-1185">Reference proteome</keyword>
<evidence type="ECO:0000256" key="6">
    <source>
        <dbReference type="ARBA" id="ARBA00023316"/>
    </source>
</evidence>
<dbReference type="PROSITE" id="PS00923">
    <property type="entry name" value="ASP_GLU_RACEMASE_1"/>
    <property type="match status" value="1"/>
</dbReference>
<dbReference type="PANTHER" id="PTHR21198:SF2">
    <property type="entry name" value="GLUTAMATE RACEMASE"/>
    <property type="match status" value="1"/>
</dbReference>
<keyword evidence="5 7" id="KW-0413">Isomerase</keyword>
<protein>
    <recommendedName>
        <fullName evidence="2 7">Glutamate racemase</fullName>
        <ecNumber evidence="2 7">5.1.1.3</ecNumber>
    </recommendedName>
</protein>
<dbReference type="Proteomes" id="UP001321492">
    <property type="component" value="Unassembled WGS sequence"/>
</dbReference>
<keyword evidence="6 7" id="KW-0961">Cell wall biogenesis/degradation</keyword>
<feature type="active site" description="Proton donor/acceptor" evidence="7">
    <location>
        <position position="205"/>
    </location>
</feature>
<comment type="similarity">
    <text evidence="7">Belongs to the aspartate/glutamate racemases family.</text>
</comment>
<dbReference type="NCBIfam" id="TIGR00067">
    <property type="entry name" value="glut_race"/>
    <property type="match status" value="1"/>
</dbReference>
<reference evidence="8 9" key="1">
    <citation type="submission" date="2023-05" db="EMBL/GenBank/DDBJ databases">
        <title>Chelatococcus sp. nov., a moderately thermophilic bacterium isolated from hot spring microbial mat.</title>
        <authorList>
            <person name="Hu C.-J."/>
            <person name="Li W.-J."/>
        </authorList>
    </citation>
    <scope>NUCLEOTIDE SEQUENCE [LARGE SCALE GENOMIC DNA]</scope>
    <source>
        <strain evidence="8 9">SYSU G07232</strain>
    </source>
</reference>
<evidence type="ECO:0000256" key="1">
    <source>
        <dbReference type="ARBA" id="ARBA00001602"/>
    </source>
</evidence>
<gene>
    <name evidence="7 8" type="primary">murI</name>
    <name evidence="8" type="ORF">QNA08_09300</name>
</gene>
<feature type="binding site" evidence="7">
    <location>
        <begin position="59"/>
        <end position="60"/>
    </location>
    <ligand>
        <name>substrate</name>
    </ligand>
</feature>
<evidence type="ECO:0000256" key="7">
    <source>
        <dbReference type="HAMAP-Rule" id="MF_00258"/>
    </source>
</evidence>
<keyword evidence="3 7" id="KW-0133">Cell shape</keyword>
<comment type="caution">
    <text evidence="8">The sequence shown here is derived from an EMBL/GenBank/DDBJ whole genome shotgun (WGS) entry which is preliminary data.</text>
</comment>
<dbReference type="GO" id="GO:0008881">
    <property type="term" value="F:glutamate racemase activity"/>
    <property type="evidence" value="ECO:0007669"/>
    <property type="project" value="UniProtKB-EC"/>
</dbReference>
<name>A0ABT7AGD1_9HYPH</name>
<dbReference type="Pfam" id="PF01177">
    <property type="entry name" value="Asp_Glu_race"/>
    <property type="match status" value="1"/>
</dbReference>
<organism evidence="8 9">
    <name type="scientific">Chelatococcus albus</name>
    <dbReference type="NCBI Taxonomy" id="3047466"/>
    <lineage>
        <taxon>Bacteria</taxon>
        <taxon>Pseudomonadati</taxon>
        <taxon>Pseudomonadota</taxon>
        <taxon>Alphaproteobacteria</taxon>
        <taxon>Hyphomicrobiales</taxon>
        <taxon>Chelatococcaceae</taxon>
        <taxon>Chelatococcus</taxon>
    </lineage>
</organism>
<feature type="binding site" evidence="7">
    <location>
        <begin position="27"/>
        <end position="28"/>
    </location>
    <ligand>
        <name>substrate</name>
    </ligand>
</feature>
<evidence type="ECO:0000256" key="5">
    <source>
        <dbReference type="ARBA" id="ARBA00023235"/>
    </source>
</evidence>
<sequence>MRIDLLAGTVYRPAVMTPRVPTILVFDSGLGGLTVFAEVLKARPDARFVYAADDAGFPYGRLNEDVLVARVLAVMERLVSLHAPDLVVIACNTASTLVLPALRQRFAVPFVGTVPAVKPAAAVSRSRRISVLATPGTVARDYTQDLVRTYAGDCQVTLVGSRHLAAYAEAELTGRPVADTDIMAEIAPCFVAEDGGRTDAIALACTHYPLLRDRFDRLAPWPVAWIDPAPAIARRVVQLLGGPLAVHEGEEDALAVFTSGAGMTAALCAALSARGLPRIDIEAMPLSTA</sequence>
<evidence type="ECO:0000313" key="8">
    <source>
        <dbReference type="EMBL" id="MDJ1158428.1"/>
    </source>
</evidence>
<dbReference type="HAMAP" id="MF_00258">
    <property type="entry name" value="Glu_racemase"/>
    <property type="match status" value="1"/>
</dbReference>
<feature type="binding site" evidence="7">
    <location>
        <begin position="206"/>
        <end position="207"/>
    </location>
    <ligand>
        <name>substrate</name>
    </ligand>
</feature>
<feature type="active site" description="Proton donor/acceptor" evidence="7">
    <location>
        <position position="91"/>
    </location>
</feature>
<evidence type="ECO:0000256" key="2">
    <source>
        <dbReference type="ARBA" id="ARBA00013090"/>
    </source>
</evidence>
<dbReference type="InterPro" id="IPR018187">
    <property type="entry name" value="Asp/Glu_racemase_AS_1"/>
</dbReference>
<comment type="pathway">
    <text evidence="7">Cell wall biogenesis; peptidoglycan biosynthesis.</text>
</comment>
<dbReference type="EMBL" id="JASJEV010000005">
    <property type="protein sequence ID" value="MDJ1158428.1"/>
    <property type="molecule type" value="Genomic_DNA"/>
</dbReference>
<evidence type="ECO:0000313" key="9">
    <source>
        <dbReference type="Proteomes" id="UP001321492"/>
    </source>
</evidence>
<dbReference type="Gene3D" id="3.40.50.1860">
    <property type="match status" value="2"/>
</dbReference>
<dbReference type="InterPro" id="IPR001920">
    <property type="entry name" value="Asp/Glu_race"/>
</dbReference>
<evidence type="ECO:0000256" key="3">
    <source>
        <dbReference type="ARBA" id="ARBA00022960"/>
    </source>
</evidence>
<dbReference type="PANTHER" id="PTHR21198">
    <property type="entry name" value="GLUTAMATE RACEMASE"/>
    <property type="match status" value="1"/>
</dbReference>
<dbReference type="SUPFAM" id="SSF53681">
    <property type="entry name" value="Aspartate/glutamate racemase"/>
    <property type="match status" value="2"/>
</dbReference>
<proteinExistence type="inferred from homology"/>
<dbReference type="InterPro" id="IPR004391">
    <property type="entry name" value="Glu_race"/>
</dbReference>
<dbReference type="RefSeq" id="WP_283740425.1">
    <property type="nucleotide sequence ID" value="NZ_JASJEV010000005.1"/>
</dbReference>
<accession>A0ABT7AGD1</accession>